<gene>
    <name evidence="2" type="ORF">F6B43_12350</name>
</gene>
<dbReference type="PANTHER" id="PTHR40459">
    <property type="entry name" value="CONSERVED HYPOTHETICAL ALANINE AND LEUCINE RICH PROTEIN"/>
    <property type="match status" value="1"/>
</dbReference>
<feature type="domain" description="DUF2520" evidence="1">
    <location>
        <begin position="114"/>
        <end position="240"/>
    </location>
</feature>
<dbReference type="Gene3D" id="3.40.50.720">
    <property type="entry name" value="NAD(P)-binding Rossmann-like Domain"/>
    <property type="match status" value="1"/>
</dbReference>
<protein>
    <submittedName>
        <fullName evidence="2">DUF2520 domain-containing protein</fullName>
    </submittedName>
</protein>
<dbReference type="EMBL" id="VYSA01000002">
    <property type="protein sequence ID" value="KAA9108186.1"/>
    <property type="molecule type" value="Genomic_DNA"/>
</dbReference>
<keyword evidence="3" id="KW-1185">Reference proteome</keyword>
<dbReference type="InterPro" id="IPR008927">
    <property type="entry name" value="6-PGluconate_DH-like_C_sf"/>
</dbReference>
<dbReference type="OrthoDB" id="8650434at2"/>
<evidence type="ECO:0000313" key="2">
    <source>
        <dbReference type="EMBL" id="KAA9108186.1"/>
    </source>
</evidence>
<dbReference type="InterPro" id="IPR018931">
    <property type="entry name" value="DUF2520"/>
</dbReference>
<accession>A0A5J5J0Y0</accession>
<dbReference type="InterPro" id="IPR036291">
    <property type="entry name" value="NAD(P)-bd_dom_sf"/>
</dbReference>
<dbReference type="AlphaFoldDB" id="A0A5J5J0Y0"/>
<proteinExistence type="predicted"/>
<dbReference type="RefSeq" id="WP_150449218.1">
    <property type="nucleotide sequence ID" value="NZ_VYSA01000002.1"/>
</dbReference>
<name>A0A5J5J0Y0_9MICO</name>
<evidence type="ECO:0000259" key="1">
    <source>
        <dbReference type="Pfam" id="PF10728"/>
    </source>
</evidence>
<organism evidence="2 3">
    <name type="scientific">Microbacterium rhizomatis</name>
    <dbReference type="NCBI Taxonomy" id="1631477"/>
    <lineage>
        <taxon>Bacteria</taxon>
        <taxon>Bacillati</taxon>
        <taxon>Actinomycetota</taxon>
        <taxon>Actinomycetes</taxon>
        <taxon>Micrococcales</taxon>
        <taxon>Microbacteriaceae</taxon>
        <taxon>Microbacterium</taxon>
    </lineage>
</organism>
<comment type="caution">
    <text evidence="2">The sequence shown here is derived from an EMBL/GenBank/DDBJ whole genome shotgun (WGS) entry which is preliminary data.</text>
</comment>
<sequence>MTPTPTPRAPVATATIVGRGRVGRAIAAALSAAGVAVNGPTTRGEAVPDADVILVCVPDDAIAGVVAGLGVRQGLVGHMSGAVTLEASGVGFGLHPLQTFAGGEGPDAFHGIGCAIAGRSAAAVDVARELAIRIGARPFAIDDEHRAGYHASASLASNFVVTLLAAAEQVARTAGLDGPDARALLTPLVRRTVQNWAAEGPENALTGPIARGDGVTVERQRDAIRADAPDLLPLFDALADCTRALAARSRSIA</sequence>
<dbReference type="SUPFAM" id="SSF51735">
    <property type="entry name" value="NAD(P)-binding Rossmann-fold domains"/>
    <property type="match status" value="1"/>
</dbReference>
<dbReference type="PANTHER" id="PTHR40459:SF1">
    <property type="entry name" value="CONSERVED HYPOTHETICAL ALANINE AND LEUCINE RICH PROTEIN"/>
    <property type="match status" value="1"/>
</dbReference>
<reference evidence="3" key="1">
    <citation type="submission" date="2019-09" db="EMBL/GenBank/DDBJ databases">
        <title>Mumia zhuanghuii sp. nov. isolated from the intestinal contents of plateau pika (Ochotona curzoniae) in the Qinghai-Tibet plateau of China.</title>
        <authorList>
            <person name="Tian Z."/>
        </authorList>
    </citation>
    <scope>NUCLEOTIDE SEQUENCE [LARGE SCALE GENOMIC DNA]</scope>
    <source>
        <strain evidence="3">JCM 30598</strain>
    </source>
</reference>
<dbReference type="Proteomes" id="UP000325827">
    <property type="component" value="Unassembled WGS sequence"/>
</dbReference>
<evidence type="ECO:0000313" key="3">
    <source>
        <dbReference type="Proteomes" id="UP000325827"/>
    </source>
</evidence>
<dbReference type="InterPro" id="IPR037108">
    <property type="entry name" value="TM1727-like_C_sf"/>
</dbReference>
<dbReference type="SUPFAM" id="SSF48179">
    <property type="entry name" value="6-phosphogluconate dehydrogenase C-terminal domain-like"/>
    <property type="match status" value="1"/>
</dbReference>
<dbReference type="Pfam" id="PF10728">
    <property type="entry name" value="DUF2520"/>
    <property type="match status" value="1"/>
</dbReference>
<dbReference type="Gene3D" id="1.10.1040.20">
    <property type="entry name" value="ProC-like, C-terminal domain"/>
    <property type="match status" value="1"/>
</dbReference>